<comment type="caution">
    <text evidence="1">The sequence shown here is derived from an EMBL/GenBank/DDBJ whole genome shotgun (WGS) entry which is preliminary data.</text>
</comment>
<name>A0A5C6D245_9BACT</name>
<dbReference type="RefSeq" id="WP_146447711.1">
    <property type="nucleotide sequence ID" value="NZ_SJPS01000001.1"/>
</dbReference>
<reference evidence="1 2" key="1">
    <citation type="submission" date="2019-02" db="EMBL/GenBank/DDBJ databases">
        <title>Deep-cultivation of Planctomycetes and their phenomic and genomic characterization uncovers novel biology.</title>
        <authorList>
            <person name="Wiegand S."/>
            <person name="Jogler M."/>
            <person name="Boedeker C."/>
            <person name="Pinto D."/>
            <person name="Vollmers J."/>
            <person name="Rivas-Marin E."/>
            <person name="Kohn T."/>
            <person name="Peeters S.H."/>
            <person name="Heuer A."/>
            <person name="Rast P."/>
            <person name="Oberbeckmann S."/>
            <person name="Bunk B."/>
            <person name="Jeske O."/>
            <person name="Meyerdierks A."/>
            <person name="Storesund J.E."/>
            <person name="Kallscheuer N."/>
            <person name="Luecker S."/>
            <person name="Lage O.M."/>
            <person name="Pohl T."/>
            <person name="Merkel B.J."/>
            <person name="Hornburger P."/>
            <person name="Mueller R.-W."/>
            <person name="Bruemmer F."/>
            <person name="Labrenz M."/>
            <person name="Spormann A.M."/>
            <person name="Op Den Camp H."/>
            <person name="Overmann J."/>
            <person name="Amann R."/>
            <person name="Jetten M.S.M."/>
            <person name="Mascher T."/>
            <person name="Medema M.H."/>
            <person name="Devos D.P."/>
            <person name="Kaster A.-K."/>
            <person name="Ovreas L."/>
            <person name="Rohde M."/>
            <person name="Galperin M.Y."/>
            <person name="Jogler C."/>
        </authorList>
    </citation>
    <scope>NUCLEOTIDE SEQUENCE [LARGE SCALE GENOMIC DNA]</scope>
    <source>
        <strain evidence="1 2">Pla144</strain>
    </source>
</reference>
<sequence>MASPPPMVALDALDEQRQGLRVEFHWRDDRYFHTIYRVTCDTAVPVVTSLEGAEDELFPASPCLFELHQQEQVLFLTGATSVCHWSLSVQSMSANRLVFEVACRLKAKPPWLGSKYEVMHDSAQEMLHTLSGKAMLNDSEQICIASAAEVPLEFPTTLQWKYAARV</sequence>
<gene>
    <name evidence="1" type="ORF">Pla144_05060</name>
</gene>
<dbReference type="AlphaFoldDB" id="A0A5C6D245"/>
<organism evidence="1 2">
    <name type="scientific">Bythopirellula polymerisocia</name>
    <dbReference type="NCBI Taxonomy" id="2528003"/>
    <lineage>
        <taxon>Bacteria</taxon>
        <taxon>Pseudomonadati</taxon>
        <taxon>Planctomycetota</taxon>
        <taxon>Planctomycetia</taxon>
        <taxon>Pirellulales</taxon>
        <taxon>Lacipirellulaceae</taxon>
        <taxon>Bythopirellula</taxon>
    </lineage>
</organism>
<accession>A0A5C6D245</accession>
<keyword evidence="2" id="KW-1185">Reference proteome</keyword>
<dbReference type="Proteomes" id="UP000318437">
    <property type="component" value="Unassembled WGS sequence"/>
</dbReference>
<evidence type="ECO:0000313" key="1">
    <source>
        <dbReference type="EMBL" id="TWU29727.1"/>
    </source>
</evidence>
<protein>
    <submittedName>
        <fullName evidence="1">Uncharacterized protein</fullName>
    </submittedName>
</protein>
<evidence type="ECO:0000313" key="2">
    <source>
        <dbReference type="Proteomes" id="UP000318437"/>
    </source>
</evidence>
<dbReference type="EMBL" id="SJPS01000001">
    <property type="protein sequence ID" value="TWU29727.1"/>
    <property type="molecule type" value="Genomic_DNA"/>
</dbReference>
<dbReference type="OrthoDB" id="273982at2"/>
<proteinExistence type="predicted"/>